<dbReference type="OrthoDB" id="4770405at2"/>
<gene>
    <name evidence="2" type="ORF">SAMN05421748_102407</name>
</gene>
<dbReference type="EMBL" id="OBDY01000002">
    <property type="protein sequence ID" value="SNY25779.1"/>
    <property type="molecule type" value="Genomic_DNA"/>
</dbReference>
<dbReference type="Proteomes" id="UP000219612">
    <property type="component" value="Unassembled WGS sequence"/>
</dbReference>
<sequence length="2084" mass="231705">MSGTDLLRASRDGDQFHYYWAARQSLSLLVPGTSLVAIAIEGASDREFPVGQRVVAGEQIIDIAEYYGSEHLADADKVVYRQLKHSTVRRAEPWRLSGLRRTLCGFADRYKALNDDTISVLDKVRFKLVTNRPVDEQFNETVQDLAQNRKPRHQVQMDLLRRYIQIHDDSDASKFAQLLDLGTPEIDLGALRLEYENGVAEFLPGMRGDASLRLKETVSQRATSLAIDSTIRREDVLIALGATEDQLFPAPPLLTPVLNPVARKQFHKISAHIVHAEKPVIVHAPGGVGKSVLAGSLQQLLPGGSVCVVYDCFGAGRYRRMSGPRHEHRQALVQIVNEIAGRRLCQPLVPSPTATASDYTAAFRDRIQKSAAALRAASPDAVLVIAIDAADNAVMAAKDFNSGSFVPDLLAEDEMPGNVRLAVFARTERVDLLDPPPEAMKVEITGFSLQETAEHVRMKFADAKDLDISEFHRLTFGNPRVQAQVLGEATSVEECLRLLASSNTIDAAGTLDAVIANSVDKIRYEQKLKLSEVDSICESLAALRPQIPINFMAELCSLPIETIHSFVSDLGRPLLIDGDSIQFRDEPTETWFRKNHRPTSAKLTSFLLRLEPLAEKYTYAAACLPQLLWEAGQFAKLVQLAVNGSALPKSNELERAEIEQQRLQFAVKSAAKRNMKVEVAKLALKAGSLSLGEARRRTLIRNNTHIAGEVLNGQIVDDLLARRALAVNWPGSNLAYEGCMLSFASGQLDIARSRLRSAIDWMVGWSRLPEDVKDDNHISDDDIAQVALGLVNTDGPGAAVAFLSRWRPATVAYRAGTIVGSRLIEANRLESLDSFVVAAEGNALLQLGILESAGKNGITIASEAARSALKRFRRRRKPIEVSDRRSHAYGDEYPALAATIAVVTASARHRLAKPNVLGRILKLQLPPSLPRGIGSRGGSAPDLLLKGFSLLTFFSGFEMTERNLAHPELVKEIEEPKHDPSNELSEFRRNITPALPWAQLWARVVCAALSESDPELRRLSNDTYTKNVGDYQTPRVLLQMVARFSAQILAQHQDHYTAGLFHEWIRRVDRFLYWPTLIEIVQHSARTQSMDSVTFAVAAHLDETLAVSREQASEKISTFAALARSVRSASLEEAKAYFGRAIETSMKIGDEVLRRWNAVNALARQGSTVGKDDERAYQLARTFEALAEFLGDASEQQPQCIQTIVRFSRSSALAIAARWRDRRFGSAYHVLREIMDSVELWGDAPLGVASLVPISESTDMRPILERLSSSRQIEPALLFDVVSTYDRGTWHHPEYFQQIKSLAQRFSIDLSTTSYSDNSIQRRTTTSRPYSSGVSHRTSWGNDKKYLRSRASNIAALRALDLSQPHDLEEARRMCVDRVGINYEDLIDSTLSTPSRNLSAVIDAFRRNDNFGAYIYRALIERILDTDGLPRAALDAGRLLATHAIHRFCEKIVTSSDYEVLPLELLSRATGSSSRDIFDAALIELGARNETLDADTCFGLVSSIAPWLTGREALDCFDQATDELEYLNEIDTGDGPWTSALLPPSDIHRCVAGYIWSALADPAEATRWRAAHSVHLLCQLGADGELRALADLAATEGSEASFTDARLKFYRLHALLWLFLGLERASLDAPNRVALFQSGLRSNAFGNHVLLRESARRSLLLLDRKGLVGVSEDERIHLGRVNSPVGTAQRHDRRPSSSQRRSTRADGRYRFYFDFEEHWLEPLARCFALPLESVAQRASDVITQSWALPLVDERVEDSRRLLGILDEKTSYYKSETPAVHALDFYLSFHALMVVAGDLIDTEPVHVDPDGIDDDFAGWLQHFRPTRRDGRWLSDRRDAIPPDQVSLQDLDALDRTWADNVRNENPLRRLFDVEPPMIVVSEWSTQRKDGDTEAVSVSSALVAPDRALHLLAAWQSAASPWHFAVPGDNDEDALNAGSYRLLGWIADGSLPSRLDSSDPLAEGVQFPAPRPSALACRWLGIAGDTDERNWYRGDHLLLSSIVWSDMHDVNGRGTGTDGHRLSISLDGLRDLTRKSGMSVIFKVTLERTLRDDYKHWNGPNDPDTRIPVPNFKVLIFDEHDGFVEL</sequence>
<keyword evidence="3" id="KW-1185">Reference proteome</keyword>
<name>A0A285GQE4_9ACTN</name>
<protein>
    <submittedName>
        <fullName evidence="2">Uncharacterized protein</fullName>
    </submittedName>
</protein>
<feature type="region of interest" description="Disordered" evidence="1">
    <location>
        <begin position="1681"/>
        <end position="1702"/>
    </location>
</feature>
<evidence type="ECO:0000256" key="1">
    <source>
        <dbReference type="SAM" id="MobiDB-lite"/>
    </source>
</evidence>
<organism evidence="2 3">
    <name type="scientific">Paractinoplanes atraurantiacus</name>
    <dbReference type="NCBI Taxonomy" id="1036182"/>
    <lineage>
        <taxon>Bacteria</taxon>
        <taxon>Bacillati</taxon>
        <taxon>Actinomycetota</taxon>
        <taxon>Actinomycetes</taxon>
        <taxon>Micromonosporales</taxon>
        <taxon>Micromonosporaceae</taxon>
        <taxon>Paractinoplanes</taxon>
    </lineage>
</organism>
<proteinExistence type="predicted"/>
<evidence type="ECO:0000313" key="2">
    <source>
        <dbReference type="EMBL" id="SNY25779.1"/>
    </source>
</evidence>
<dbReference type="RefSeq" id="WP_143234482.1">
    <property type="nucleotide sequence ID" value="NZ_OBDY01000002.1"/>
</dbReference>
<reference evidence="2 3" key="1">
    <citation type="submission" date="2017-09" db="EMBL/GenBank/DDBJ databases">
        <authorList>
            <person name="Ehlers B."/>
            <person name="Leendertz F.H."/>
        </authorList>
    </citation>
    <scope>NUCLEOTIDE SEQUENCE [LARGE SCALE GENOMIC DNA]</scope>
    <source>
        <strain evidence="2 3">CGMCC 4.6857</strain>
    </source>
</reference>
<evidence type="ECO:0000313" key="3">
    <source>
        <dbReference type="Proteomes" id="UP000219612"/>
    </source>
</evidence>
<accession>A0A285GQE4</accession>